<dbReference type="PaxDb" id="67767-A0A0J7KF05"/>
<proteinExistence type="predicted"/>
<dbReference type="AlphaFoldDB" id="A0A0J7KF05"/>
<keyword evidence="3" id="KW-1185">Reference proteome</keyword>
<feature type="region of interest" description="Disordered" evidence="1">
    <location>
        <begin position="14"/>
        <end position="74"/>
    </location>
</feature>
<dbReference type="EMBL" id="LBMM01008567">
    <property type="protein sequence ID" value="KMQ88786.1"/>
    <property type="molecule type" value="Genomic_DNA"/>
</dbReference>
<gene>
    <name evidence="2" type="ORF">RF55_11671</name>
</gene>
<comment type="caution">
    <text evidence="2">The sequence shown here is derived from an EMBL/GenBank/DDBJ whole genome shotgun (WGS) entry which is preliminary data.</text>
</comment>
<accession>A0A0J7KF05</accession>
<dbReference type="Proteomes" id="UP000036403">
    <property type="component" value="Unassembled WGS sequence"/>
</dbReference>
<protein>
    <submittedName>
        <fullName evidence="2">Pas domain s-box protein</fullName>
    </submittedName>
</protein>
<evidence type="ECO:0000313" key="3">
    <source>
        <dbReference type="Proteomes" id="UP000036403"/>
    </source>
</evidence>
<evidence type="ECO:0000313" key="2">
    <source>
        <dbReference type="EMBL" id="KMQ88786.1"/>
    </source>
</evidence>
<sequence length="193" mass="21385">MADVGSWCGEITLDNESMDVDPESTKVLSPNLQEEAKSAPNTTMSNIKRRTVPNSKTKTSTNKVAKTTNQPEVHNTKLTSAINSPLVSDLLSAEANKALKYIKSDSGPYRAVVFLRDSDRAELSSKPPMDIKVSRFLTKHGVKFSLMERISKKNGPSHLTTEVMQTTLYRTNFFKVPGFQLTSLGSTYIKELL</sequence>
<organism evidence="2 3">
    <name type="scientific">Lasius niger</name>
    <name type="common">Black garden ant</name>
    <dbReference type="NCBI Taxonomy" id="67767"/>
    <lineage>
        <taxon>Eukaryota</taxon>
        <taxon>Metazoa</taxon>
        <taxon>Ecdysozoa</taxon>
        <taxon>Arthropoda</taxon>
        <taxon>Hexapoda</taxon>
        <taxon>Insecta</taxon>
        <taxon>Pterygota</taxon>
        <taxon>Neoptera</taxon>
        <taxon>Endopterygota</taxon>
        <taxon>Hymenoptera</taxon>
        <taxon>Apocrita</taxon>
        <taxon>Aculeata</taxon>
        <taxon>Formicoidea</taxon>
        <taxon>Formicidae</taxon>
        <taxon>Formicinae</taxon>
        <taxon>Lasius</taxon>
        <taxon>Lasius</taxon>
    </lineage>
</organism>
<feature type="compositionally biased region" description="Polar residues" evidence="1">
    <location>
        <begin position="39"/>
        <end position="74"/>
    </location>
</feature>
<reference evidence="2 3" key="1">
    <citation type="submission" date="2015-04" db="EMBL/GenBank/DDBJ databases">
        <title>Lasius niger genome sequencing.</title>
        <authorList>
            <person name="Konorov E.A."/>
            <person name="Nikitin M.A."/>
            <person name="Kirill M.V."/>
            <person name="Chang P."/>
        </authorList>
    </citation>
    <scope>NUCLEOTIDE SEQUENCE [LARGE SCALE GENOMIC DNA]</scope>
    <source>
        <tissue evidence="2">Whole</tissue>
    </source>
</reference>
<name>A0A0J7KF05_LASNI</name>
<evidence type="ECO:0000256" key="1">
    <source>
        <dbReference type="SAM" id="MobiDB-lite"/>
    </source>
</evidence>